<keyword evidence="2" id="KW-1185">Reference proteome</keyword>
<dbReference type="Proteomes" id="UP000008888">
    <property type="component" value="Chromosome"/>
</dbReference>
<gene>
    <name evidence="1" type="ordered locus">Metme_2066</name>
</gene>
<dbReference type="InterPro" id="IPR054196">
    <property type="entry name" value="DUF6901"/>
</dbReference>
<reference evidence="1 2" key="1">
    <citation type="journal article" date="2011" name="J. Bacteriol.">
        <title>Complete Genome Sequence of the Aerobic Marine Methanotroph Methylomonas methanica MC09.</title>
        <authorList>
            <person name="Boden R."/>
            <person name="Cunliffe M."/>
            <person name="Scanlan J."/>
            <person name="Moussard H."/>
            <person name="Kits K.D."/>
            <person name="Klotz M.G."/>
            <person name="Jetten M.S."/>
            <person name="Vuilleumier S."/>
            <person name="Han J."/>
            <person name="Peters L."/>
            <person name="Mikhailova N."/>
            <person name="Teshima H."/>
            <person name="Tapia R."/>
            <person name="Kyrpides N."/>
            <person name="Ivanova N."/>
            <person name="Pagani I."/>
            <person name="Cheng J.F."/>
            <person name="Goodwin L."/>
            <person name="Han C."/>
            <person name="Hauser L."/>
            <person name="Land M.L."/>
            <person name="Lapidus A."/>
            <person name="Lucas S."/>
            <person name="Pitluck S."/>
            <person name="Woyke T."/>
            <person name="Stein L."/>
            <person name="Murrell J.C."/>
        </authorList>
    </citation>
    <scope>NUCLEOTIDE SEQUENCE [LARGE SCALE GENOMIC DNA]</scope>
    <source>
        <strain evidence="1 2">MC09</strain>
    </source>
</reference>
<dbReference type="OrthoDB" id="9813686at2"/>
<name>G0A622_METMM</name>
<reference evidence="2" key="3">
    <citation type="submission" date="2011-05" db="EMBL/GenBank/DDBJ databases">
        <title>Complete sequence of Methylomonas methanica MC09.</title>
        <authorList>
            <consortium name="US DOE Joint Genome Institute"/>
            <person name="Lucas S."/>
            <person name="Han J."/>
            <person name="Lapidus A."/>
            <person name="Cheng J.-F."/>
            <person name="Goodwin L."/>
            <person name="Pitluck S."/>
            <person name="Peters L."/>
            <person name="Mikhailova N."/>
            <person name="Teshima H."/>
            <person name="Han C."/>
            <person name="Tapia R."/>
            <person name="Land M."/>
            <person name="Hauser L."/>
            <person name="Kyrpides N."/>
            <person name="Ivanova N."/>
            <person name="Pagani I."/>
            <person name="Stein L."/>
            <person name="Woyke T."/>
        </authorList>
    </citation>
    <scope>NUCLEOTIDE SEQUENCE [LARGE SCALE GENOMIC DNA]</scope>
    <source>
        <strain evidence="2">MC09</strain>
    </source>
</reference>
<evidence type="ECO:0000313" key="1">
    <source>
        <dbReference type="EMBL" id="AEG00472.1"/>
    </source>
</evidence>
<proteinExistence type="predicted"/>
<dbReference type="Pfam" id="PF21842">
    <property type="entry name" value="DUF6901"/>
    <property type="match status" value="1"/>
</dbReference>
<accession>G0A622</accession>
<dbReference type="RefSeq" id="WP_013818716.1">
    <property type="nucleotide sequence ID" value="NC_015572.1"/>
</dbReference>
<dbReference type="KEGG" id="mmt:Metme_2066"/>
<reference key="2">
    <citation type="submission" date="2011-05" db="EMBL/GenBank/DDBJ databases">
        <title>Complete genome sequence of the aerobic marine methanotroph Methylomonas methanica MC09.</title>
        <authorList>
            <person name="Boden R."/>
            <person name="Cunliffe M."/>
            <person name="Scanlan J."/>
            <person name="Moussard H."/>
            <person name="Kits K.D."/>
            <person name="Klotz M."/>
            <person name="Jetten M."/>
            <person name="Vuilleumier S."/>
            <person name="Han J."/>
            <person name="Peters L."/>
            <person name="Mikhailova N."/>
            <person name="Teshima H."/>
            <person name="Tapia R."/>
            <person name="Kyrpides N."/>
            <person name="Ivanova N."/>
            <person name="Pagani I."/>
            <person name="Cheng J.-F."/>
            <person name="Goodwin L."/>
            <person name="Han C."/>
            <person name="Hauser L."/>
            <person name="Land M."/>
            <person name="Lapidus A."/>
            <person name="Lucas S."/>
            <person name="Pitluck S."/>
            <person name="Woyke T."/>
            <person name="Stein L.Y."/>
            <person name="Murrell C."/>
        </authorList>
    </citation>
    <scope>NUCLEOTIDE SEQUENCE</scope>
    <source>
        <strain>MC09</strain>
    </source>
</reference>
<evidence type="ECO:0000313" key="2">
    <source>
        <dbReference type="Proteomes" id="UP000008888"/>
    </source>
</evidence>
<dbReference type="STRING" id="857087.Metme_2066"/>
<dbReference type="eggNOG" id="ENOG502ZBJ2">
    <property type="taxonomic scope" value="Bacteria"/>
</dbReference>
<dbReference type="AlphaFoldDB" id="G0A622"/>
<sequence>MALDHSDQSNWVFLYKLLFVDGNRLELPIHIDKASNSFIPTVQTPVPAWADLEYQQCSNCPLLKSEVPLCPVATNLVPLIELCGSMKSYQTVSLEVETPERTISGETTAQRVISSILGLIIATSACPHTEFLKPMARFHLPLASDEETVYRTTSMFLLAQYFLHKDGKPFTLELDPLTRMYKELQTINRALARRLKAAISEDAAVNGIILLDLLTQSVAWSIEDGLEGIRYLFKRYGLE</sequence>
<protein>
    <submittedName>
        <fullName evidence="1">Uncharacterized protein</fullName>
    </submittedName>
</protein>
<dbReference type="HOGENOM" id="CLU_086634_0_0_6"/>
<dbReference type="EMBL" id="CP002738">
    <property type="protein sequence ID" value="AEG00472.1"/>
    <property type="molecule type" value="Genomic_DNA"/>
</dbReference>
<organism evidence="1 2">
    <name type="scientific">Methylomonas methanica (strain DSM 25384 / MC09)</name>
    <dbReference type="NCBI Taxonomy" id="857087"/>
    <lineage>
        <taxon>Bacteria</taxon>
        <taxon>Pseudomonadati</taxon>
        <taxon>Pseudomonadota</taxon>
        <taxon>Gammaproteobacteria</taxon>
        <taxon>Methylococcales</taxon>
        <taxon>Methylococcaceae</taxon>
        <taxon>Methylomonas</taxon>
    </lineage>
</organism>